<evidence type="ECO:0000313" key="2">
    <source>
        <dbReference type="EMBL" id="MCV7422772.1"/>
    </source>
</evidence>
<protein>
    <submittedName>
        <fullName evidence="2">DUF4190 domain-containing protein</fullName>
    </submittedName>
</protein>
<keyword evidence="1" id="KW-0472">Membrane</keyword>
<reference evidence="2" key="1">
    <citation type="submission" date="2020-07" db="EMBL/GenBank/DDBJ databases">
        <authorList>
            <person name="Pettersson B.M.F."/>
            <person name="Behra P.R.K."/>
            <person name="Ramesh M."/>
            <person name="Das S."/>
            <person name="Dasgupta S."/>
            <person name="Kirsebom L.A."/>
        </authorList>
    </citation>
    <scope>NUCLEOTIDE SEQUENCE</scope>
    <source>
        <strain evidence="2">DSM 44838</strain>
    </source>
</reference>
<feature type="transmembrane region" description="Helical" evidence="1">
    <location>
        <begin position="12"/>
        <end position="39"/>
    </location>
</feature>
<organism evidence="2 3">
    <name type="scientific">Mycobacterium yunnanensis</name>
    <dbReference type="NCBI Taxonomy" id="368477"/>
    <lineage>
        <taxon>Bacteria</taxon>
        <taxon>Bacillati</taxon>
        <taxon>Actinomycetota</taxon>
        <taxon>Actinomycetes</taxon>
        <taxon>Mycobacteriales</taxon>
        <taxon>Mycobacteriaceae</taxon>
        <taxon>Mycobacterium</taxon>
    </lineage>
</organism>
<comment type="caution">
    <text evidence="2">The sequence shown here is derived from an EMBL/GenBank/DDBJ whole genome shotgun (WGS) entry which is preliminary data.</text>
</comment>
<keyword evidence="3" id="KW-1185">Reference proteome</keyword>
<keyword evidence="1" id="KW-0812">Transmembrane</keyword>
<proteinExistence type="predicted"/>
<sequence length="131" mass="12970">MTGPRNGTGTAALAVAVAGLALCWSVLGGLVCGVVALILGGVGRARATRREADNGPVAAAGMALGTVAVVASVAFAVIWGLAWRDSGGAAYVDCAVKAGDDRAAAQACTDEWVNGLQEKFGVSPRPTRGST</sequence>
<dbReference type="Proteomes" id="UP001141629">
    <property type="component" value="Unassembled WGS sequence"/>
</dbReference>
<feature type="transmembrane region" description="Helical" evidence="1">
    <location>
        <begin position="60"/>
        <end position="82"/>
    </location>
</feature>
<evidence type="ECO:0000313" key="3">
    <source>
        <dbReference type="Proteomes" id="UP001141629"/>
    </source>
</evidence>
<evidence type="ECO:0000256" key="1">
    <source>
        <dbReference type="SAM" id="Phobius"/>
    </source>
</evidence>
<dbReference type="RefSeq" id="WP_263997666.1">
    <property type="nucleotide sequence ID" value="NZ_JACKVK010000011.1"/>
</dbReference>
<dbReference type="EMBL" id="JACKVK010000011">
    <property type="protein sequence ID" value="MCV7422772.1"/>
    <property type="molecule type" value="Genomic_DNA"/>
</dbReference>
<dbReference type="AlphaFoldDB" id="A0A9X2YNR2"/>
<gene>
    <name evidence="2" type="ORF">H7K45_19675</name>
</gene>
<reference evidence="2" key="2">
    <citation type="journal article" date="2022" name="BMC Genomics">
        <title>Comparative genome analysis of mycobacteria focusing on tRNA and non-coding RNA.</title>
        <authorList>
            <person name="Behra P.R.K."/>
            <person name="Pettersson B.M.F."/>
            <person name="Ramesh M."/>
            <person name="Das S."/>
            <person name="Dasgupta S."/>
            <person name="Kirsebom L.A."/>
        </authorList>
    </citation>
    <scope>NUCLEOTIDE SEQUENCE</scope>
    <source>
        <strain evidence="2">DSM 44838</strain>
    </source>
</reference>
<accession>A0A9X2YNR2</accession>
<name>A0A9X2YNR2_9MYCO</name>
<keyword evidence="1" id="KW-1133">Transmembrane helix</keyword>